<gene>
    <name evidence="3" type="ORF">Pa4123_22670</name>
</gene>
<dbReference type="Gene3D" id="3.40.50.2000">
    <property type="entry name" value="Glycogen Phosphorylase B"/>
    <property type="match status" value="2"/>
</dbReference>
<comment type="caution">
    <text evidence="3">The sequence shown here is derived from an EMBL/GenBank/DDBJ whole genome shotgun (WGS) entry which is preliminary data.</text>
</comment>
<keyword evidence="2" id="KW-0808">Transferase</keyword>
<evidence type="ECO:0008006" key="5">
    <source>
        <dbReference type="Google" id="ProtNLM"/>
    </source>
</evidence>
<accession>A0ABQ5QR87</accession>
<evidence type="ECO:0000256" key="1">
    <source>
        <dbReference type="ARBA" id="ARBA00022676"/>
    </source>
</evidence>
<evidence type="ECO:0000313" key="3">
    <source>
        <dbReference type="EMBL" id="GLH96993.1"/>
    </source>
</evidence>
<name>A0ABQ5QR87_9ACTN</name>
<dbReference type="Proteomes" id="UP001144280">
    <property type="component" value="Unassembled WGS sequence"/>
</dbReference>
<evidence type="ECO:0000256" key="2">
    <source>
        <dbReference type="ARBA" id="ARBA00022679"/>
    </source>
</evidence>
<protein>
    <recommendedName>
        <fullName evidence="5">Glycosyl transferase</fullName>
    </recommendedName>
</protein>
<dbReference type="PANTHER" id="PTHR30160">
    <property type="entry name" value="TETRAACYLDISACCHARIDE 4'-KINASE-RELATED"/>
    <property type="match status" value="1"/>
</dbReference>
<reference evidence="3" key="1">
    <citation type="submission" date="2022-12" db="EMBL/GenBank/DDBJ databases">
        <title>New Phytohabitans aurantiacus sp. RD004123 nov., an actinomycete isolated from soil.</title>
        <authorList>
            <person name="Triningsih D.W."/>
            <person name="Harunari E."/>
            <person name="Igarashi Y."/>
        </authorList>
    </citation>
    <scope>NUCLEOTIDE SEQUENCE</scope>
    <source>
        <strain evidence="3">RD004123</strain>
    </source>
</reference>
<dbReference type="InterPro" id="IPR051199">
    <property type="entry name" value="LPS_LOS_Heptosyltrfase"/>
</dbReference>
<keyword evidence="4" id="KW-1185">Reference proteome</keyword>
<keyword evidence="1" id="KW-0328">Glycosyltransferase</keyword>
<dbReference type="RefSeq" id="WP_281894463.1">
    <property type="nucleotide sequence ID" value="NZ_BSDI01000008.1"/>
</dbReference>
<dbReference type="Pfam" id="PF01075">
    <property type="entry name" value="Glyco_transf_9"/>
    <property type="match status" value="1"/>
</dbReference>
<organism evidence="3 4">
    <name type="scientific">Phytohabitans aurantiacus</name>
    <dbReference type="NCBI Taxonomy" id="3016789"/>
    <lineage>
        <taxon>Bacteria</taxon>
        <taxon>Bacillati</taxon>
        <taxon>Actinomycetota</taxon>
        <taxon>Actinomycetes</taxon>
        <taxon>Micromonosporales</taxon>
        <taxon>Micromonosporaceae</taxon>
    </lineage>
</organism>
<proteinExistence type="predicted"/>
<dbReference type="PANTHER" id="PTHR30160:SF1">
    <property type="entry name" value="LIPOPOLYSACCHARIDE 1,2-N-ACETYLGLUCOSAMINETRANSFERASE-RELATED"/>
    <property type="match status" value="1"/>
</dbReference>
<dbReference type="CDD" id="cd03789">
    <property type="entry name" value="GT9_LPS_heptosyltransferase"/>
    <property type="match status" value="1"/>
</dbReference>
<sequence length="293" mass="30799">MILAMRALGVGDLLTVVPALRGLRAAFPDRPLALAAPAWLGPLVDLIGGVDALVPCDGLAPRRLPAPGVAVNLHGRGPQSHRLLHSAGQAPMMAFACREAGHHEGPVWTADEHEVRRWCRMLSWYGIATDPSDLALRRPPPRSVGLTIVHPGAKAPERRWPVARFAAVAAALRDRGHRVVVTGSPADAPRAADVAALASLPPGAVLAGETDLGDLAALVAHARLVVSGDTGIAHLATAYRTPSVTVFDKVSPALWGPPPDRPEHRPLWRGRLLDVTVDDMLSAVDGVLCAPAS</sequence>
<evidence type="ECO:0000313" key="4">
    <source>
        <dbReference type="Proteomes" id="UP001144280"/>
    </source>
</evidence>
<dbReference type="SUPFAM" id="SSF53756">
    <property type="entry name" value="UDP-Glycosyltransferase/glycogen phosphorylase"/>
    <property type="match status" value="1"/>
</dbReference>
<dbReference type="EMBL" id="BSDI01000008">
    <property type="protein sequence ID" value="GLH96993.1"/>
    <property type="molecule type" value="Genomic_DNA"/>
</dbReference>
<dbReference type="InterPro" id="IPR002201">
    <property type="entry name" value="Glyco_trans_9"/>
</dbReference>